<accession>A0A0F7SV76</accession>
<protein>
    <recommendedName>
        <fullName evidence="6">Translation initiation factor eIF2B subunit delta</fullName>
    </recommendedName>
    <alternativeName>
        <fullName evidence="7">eIF2B GDP-GTP exchange factor subunit delta</fullName>
    </alternativeName>
</protein>
<evidence type="ECO:0000256" key="8">
    <source>
        <dbReference type="ARBA" id="ARBA00046432"/>
    </source>
</evidence>
<feature type="compositionally biased region" description="Low complexity" evidence="10">
    <location>
        <begin position="98"/>
        <end position="116"/>
    </location>
</feature>
<dbReference type="EMBL" id="LN483332">
    <property type="protein sequence ID" value="CED85441.1"/>
    <property type="molecule type" value="Genomic_DNA"/>
</dbReference>
<evidence type="ECO:0000256" key="7">
    <source>
        <dbReference type="ARBA" id="ARBA00044356"/>
    </source>
</evidence>
<dbReference type="InterPro" id="IPR037171">
    <property type="entry name" value="NagB/RpiA_transferase-like"/>
</dbReference>
<dbReference type="AlphaFoldDB" id="A0A0F7SV76"/>
<feature type="compositionally biased region" description="Polar residues" evidence="10">
    <location>
        <begin position="80"/>
        <end position="97"/>
    </location>
</feature>
<name>A0A0F7SV76_PHARH</name>
<feature type="compositionally biased region" description="Low complexity" evidence="10">
    <location>
        <begin position="140"/>
        <end position="149"/>
    </location>
</feature>
<feature type="compositionally biased region" description="Low complexity" evidence="10">
    <location>
        <begin position="37"/>
        <end position="52"/>
    </location>
</feature>
<evidence type="ECO:0000256" key="2">
    <source>
        <dbReference type="ARBA" id="ARBA00007251"/>
    </source>
</evidence>
<organism evidence="11">
    <name type="scientific">Phaffia rhodozyma</name>
    <name type="common">Yeast</name>
    <name type="synonym">Xanthophyllomyces dendrorhous</name>
    <dbReference type="NCBI Taxonomy" id="264483"/>
    <lineage>
        <taxon>Eukaryota</taxon>
        <taxon>Fungi</taxon>
        <taxon>Dikarya</taxon>
        <taxon>Basidiomycota</taxon>
        <taxon>Agaricomycotina</taxon>
        <taxon>Tremellomycetes</taxon>
        <taxon>Cystofilobasidiales</taxon>
        <taxon>Mrakiaceae</taxon>
        <taxon>Phaffia</taxon>
    </lineage>
</organism>
<dbReference type="InterPro" id="IPR000649">
    <property type="entry name" value="IF-2B-related"/>
</dbReference>
<dbReference type="GO" id="GO:0005829">
    <property type="term" value="C:cytosol"/>
    <property type="evidence" value="ECO:0007669"/>
    <property type="project" value="UniProtKB-SubCell"/>
</dbReference>
<keyword evidence="4 11" id="KW-0396">Initiation factor</keyword>
<feature type="compositionally biased region" description="Low complexity" evidence="10">
    <location>
        <begin position="156"/>
        <end position="169"/>
    </location>
</feature>
<feature type="compositionally biased region" description="Polar residues" evidence="10">
    <location>
        <begin position="172"/>
        <end position="183"/>
    </location>
</feature>
<evidence type="ECO:0000313" key="11">
    <source>
        <dbReference type="EMBL" id="CED85441.1"/>
    </source>
</evidence>
<evidence type="ECO:0000256" key="9">
    <source>
        <dbReference type="RuleBase" id="RU003814"/>
    </source>
</evidence>
<comment type="subunit">
    <text evidence="8">Component of the translation initiation factor 2B (eIF2B) complex which is a heterodecamer of two sets of five different subunits: alpha, beta, gamma, delta and epsilon. Subunits alpha, beta and delta comprise a regulatory subcomplex and subunits epsilon and gamma comprise a catalytic subcomplex. Within the complex, the hexameric regulatory complex resides at the center, with the two heterodimeric catalytic subcomplexes bound on opposite sides.</text>
</comment>
<dbReference type="SUPFAM" id="SSF100950">
    <property type="entry name" value="NagB/RpiA/CoA transferase-like"/>
    <property type="match status" value="1"/>
</dbReference>
<keyword evidence="3" id="KW-0963">Cytoplasm</keyword>
<keyword evidence="5" id="KW-0648">Protein biosynthesis</keyword>
<dbReference type="Gene3D" id="3.40.50.10470">
    <property type="entry name" value="Translation initiation factor eif-2b, domain 2"/>
    <property type="match status" value="1"/>
</dbReference>
<dbReference type="InterPro" id="IPR042529">
    <property type="entry name" value="IF_2B-like_C"/>
</dbReference>
<reference evidence="11" key="1">
    <citation type="submission" date="2014-08" db="EMBL/GenBank/DDBJ databases">
        <authorList>
            <person name="Sharma Rahul"/>
            <person name="Thines Marco"/>
        </authorList>
    </citation>
    <scope>NUCLEOTIDE SEQUENCE</scope>
</reference>
<evidence type="ECO:0000256" key="6">
    <source>
        <dbReference type="ARBA" id="ARBA00044147"/>
    </source>
</evidence>
<feature type="compositionally biased region" description="Basic and acidic residues" evidence="10">
    <location>
        <begin position="61"/>
        <end position="75"/>
    </location>
</feature>
<dbReference type="Pfam" id="PF01008">
    <property type="entry name" value="IF-2B"/>
    <property type="match status" value="1"/>
</dbReference>
<evidence type="ECO:0000256" key="5">
    <source>
        <dbReference type="ARBA" id="ARBA00022917"/>
    </source>
</evidence>
<dbReference type="GO" id="GO:0003743">
    <property type="term" value="F:translation initiation factor activity"/>
    <property type="evidence" value="ECO:0007669"/>
    <property type="project" value="UniProtKB-KW"/>
</dbReference>
<comment type="similarity">
    <text evidence="2 9">Belongs to the eIF-2B alpha/beta/delta subunits family.</text>
</comment>
<dbReference type="PANTHER" id="PTHR10233">
    <property type="entry name" value="TRANSLATION INITIATION FACTOR EIF-2B"/>
    <property type="match status" value="1"/>
</dbReference>
<evidence type="ECO:0000256" key="10">
    <source>
        <dbReference type="SAM" id="MobiDB-lite"/>
    </source>
</evidence>
<sequence length="552" mass="58262">MGTHIANEDVSFPFSSSFLPSININTDVNIISATKMSAPPATSAPAAAKAPSNNQKLAGGVKKEPKVDKKAERAARRAQKVNSRPNGGQPQDGSTHPNNGGASGNVAAGNANASSSTDHHSQPHRPTLPHLNKGGPLTTSASISSSVASGQGGGLTPSSSTTSNSSAATLRPSMSTPVSSTNRLPYALPSAQAQQTVQPHMIVSHLPGPKPSGSVAATLKGDVHPAVIRLGLMLKEGKIRGANARLVAGLEALKQVILSYTTPPSTTLPRDLTTHLSPQIAHLTQARAMPVGLGNAIRWLKYEISTIDIDEAEADSKDLLTRKIDQYIRERVTLADEMIVQFAQEKIRHGDVVLTYARSSVVEKVLIRANKEMKKRGEGFSVIVVDSRPLLEGKNLLRTLLNHQIPTTYALLSSLPSVLPRANLVLLGTNALLSNGALYSRAGTASVAMMAKSEAVPVVVCCETYKFGERIQLDAVVANEMGDPLALLQIPSTHPLKSSLTIDKLDSSVQLTHLLYDLTPPDYITAVCSEYGMIPSSSVPTVLSRSGAQGSN</sequence>
<comment type="subcellular location">
    <subcellularLocation>
        <location evidence="1">Cytoplasm</location>
        <location evidence="1">Cytosol</location>
    </subcellularLocation>
</comment>
<evidence type="ECO:0000256" key="1">
    <source>
        <dbReference type="ARBA" id="ARBA00004514"/>
    </source>
</evidence>
<feature type="region of interest" description="Disordered" evidence="10">
    <location>
        <begin position="37"/>
        <end position="183"/>
    </location>
</feature>
<evidence type="ECO:0000256" key="4">
    <source>
        <dbReference type="ARBA" id="ARBA00022540"/>
    </source>
</evidence>
<dbReference type="PANTHER" id="PTHR10233:SF14">
    <property type="entry name" value="TRANSLATION INITIATION FACTOR EIF-2B SUBUNIT DELTA"/>
    <property type="match status" value="1"/>
</dbReference>
<evidence type="ECO:0000256" key="3">
    <source>
        <dbReference type="ARBA" id="ARBA00022490"/>
    </source>
</evidence>
<proteinExistence type="inferred from homology"/>